<evidence type="ECO:0000259" key="8">
    <source>
        <dbReference type="PROSITE" id="PS51709"/>
    </source>
</evidence>
<dbReference type="NCBIfam" id="TIGR00231">
    <property type="entry name" value="small_GTP"/>
    <property type="match status" value="1"/>
</dbReference>
<evidence type="ECO:0000256" key="4">
    <source>
        <dbReference type="ARBA" id="ARBA00022801"/>
    </source>
</evidence>
<dbReference type="GO" id="GO:0005525">
    <property type="term" value="F:GTP binding"/>
    <property type="evidence" value="ECO:0007669"/>
    <property type="project" value="UniProtKB-UniRule"/>
</dbReference>
<dbReference type="InterPro" id="IPR018948">
    <property type="entry name" value="GTP-bd_TrmE_N"/>
</dbReference>
<evidence type="ECO:0000256" key="5">
    <source>
        <dbReference type="ARBA" id="ARBA00022958"/>
    </source>
</evidence>
<feature type="binding site" evidence="7">
    <location>
        <begin position="249"/>
        <end position="255"/>
    </location>
    <ligand>
        <name>GTP</name>
        <dbReference type="ChEBI" id="CHEBI:37565"/>
    </ligand>
</feature>
<evidence type="ECO:0000256" key="2">
    <source>
        <dbReference type="ARBA" id="ARBA00022694"/>
    </source>
</evidence>
<feature type="binding site" evidence="7">
    <location>
        <begin position="230"/>
        <end position="235"/>
    </location>
    <ligand>
        <name>GTP</name>
        <dbReference type="ChEBI" id="CHEBI:37565"/>
    </ligand>
</feature>
<feature type="binding site" evidence="7">
    <location>
        <position position="234"/>
    </location>
    <ligand>
        <name>Mg(2+)</name>
        <dbReference type="ChEBI" id="CHEBI:18420"/>
    </ligand>
</feature>
<feature type="domain" description="TrmE-type G" evidence="8">
    <location>
        <begin position="220"/>
        <end position="364"/>
    </location>
</feature>
<evidence type="ECO:0000256" key="6">
    <source>
        <dbReference type="ARBA" id="ARBA00023134"/>
    </source>
</evidence>
<keyword evidence="3 7" id="KW-0547">Nucleotide-binding</keyword>
<dbReference type="EC" id="3.6.-.-" evidence="7"/>
<feature type="binding site" evidence="7">
    <location>
        <begin position="274"/>
        <end position="277"/>
    </location>
    <ligand>
        <name>GTP</name>
        <dbReference type="ChEBI" id="CHEBI:37565"/>
    </ligand>
</feature>
<dbReference type="GO" id="GO:0003924">
    <property type="term" value="F:GTPase activity"/>
    <property type="evidence" value="ECO:0007669"/>
    <property type="project" value="UniProtKB-UniRule"/>
</dbReference>
<proteinExistence type="inferred from homology"/>
<feature type="binding site" evidence="7">
    <location>
        <position position="125"/>
    </location>
    <ligand>
        <name>(6S)-5-formyl-5,6,7,8-tetrahydrofolate</name>
        <dbReference type="ChEBI" id="CHEBI:57457"/>
    </ligand>
</feature>
<evidence type="ECO:0000256" key="1">
    <source>
        <dbReference type="ARBA" id="ARBA00011043"/>
    </source>
</evidence>
<sequence length="437" mass="46123">MTDTIFALSSGSPPAAIAVVRVSGPLAKPALAQLSGGRAEPAPRRAVMRTLTVPRGTVLDQALVLWFPGPATATGEDLVELHLHGGRAVVAAVEHALEHLEFDHGARLHRALPGEFTRRAFANGRIDLAEAEGLADLLSAETEMQRQAAIAMAGGELSRLVEDWRGRVLGASAVVEAVLDFGDEDDVEELPAGFVERLGELDREIGGWLERPRAEALKEGFRVVLAGPPNAGKSTLFNALVEDEAAITAPMAGTTRDVLIRAVALDGVPFAFVDTAGLRDESSDAIEMIGIDRARAQLERADLVLWLGPEGEGPDGAWEIAAQSDRGPDGSHTGTVKQQPRHRLSAVTGEGLDALRRDLIGAARAALPVPGEAALNARQSALLGEAHQAIGLALTVSDPLLVAENLRQARVAFDGLVGRATTEDMLDTLFGRFCIGK</sequence>
<dbReference type="GO" id="GO:0002098">
    <property type="term" value="P:tRNA wobble uridine modification"/>
    <property type="evidence" value="ECO:0007669"/>
    <property type="project" value="TreeGrafter"/>
</dbReference>
<reference evidence="9" key="1">
    <citation type="submission" date="2020-11" db="EMBL/GenBank/DDBJ databases">
        <title>Novosphingobium aureum sp. nov., a marine bacterium isolated from sediment of a salt flat.</title>
        <authorList>
            <person name="Yoo Y."/>
            <person name="Kim J.-J."/>
        </authorList>
    </citation>
    <scope>NUCLEOTIDE SEQUENCE</scope>
    <source>
        <strain evidence="9">YJ-S2-02</strain>
    </source>
</reference>
<dbReference type="AlphaFoldDB" id="A0A931H9J8"/>
<comment type="caution">
    <text evidence="7">Lacks conserved residue(s) required for the propagation of feature annotation.</text>
</comment>
<dbReference type="Pfam" id="PF10396">
    <property type="entry name" value="TrmE_N"/>
    <property type="match status" value="1"/>
</dbReference>
<dbReference type="InterPro" id="IPR031168">
    <property type="entry name" value="G_TrmE"/>
</dbReference>
<feature type="binding site" evidence="7">
    <location>
        <position position="437"/>
    </location>
    <ligand>
        <name>(6S)-5-formyl-5,6,7,8-tetrahydrofolate</name>
        <dbReference type="ChEBI" id="CHEBI:57457"/>
    </ligand>
</feature>
<keyword evidence="4 7" id="KW-0378">Hydrolase</keyword>
<dbReference type="GO" id="GO:0046872">
    <property type="term" value="F:metal ion binding"/>
    <property type="evidence" value="ECO:0007669"/>
    <property type="project" value="UniProtKB-KW"/>
</dbReference>
<keyword evidence="6 7" id="KW-0342">GTP-binding</keyword>
<dbReference type="FunFam" id="3.30.1360.120:FF:000007">
    <property type="entry name" value="tRNA modification GTPase GTPBP3, mitochondrial"/>
    <property type="match status" value="1"/>
</dbReference>
<dbReference type="NCBIfam" id="NF003661">
    <property type="entry name" value="PRK05291.1-3"/>
    <property type="match status" value="1"/>
</dbReference>
<dbReference type="SUPFAM" id="SSF52540">
    <property type="entry name" value="P-loop containing nucleoside triphosphate hydrolases"/>
    <property type="match status" value="1"/>
</dbReference>
<dbReference type="SUPFAM" id="SSF103025">
    <property type="entry name" value="Folate-binding domain"/>
    <property type="match status" value="1"/>
</dbReference>
<protein>
    <recommendedName>
        <fullName evidence="7">tRNA modification GTPase MnmE</fullName>
        <ecNumber evidence="7">3.6.-.-</ecNumber>
    </recommendedName>
</protein>
<dbReference type="Gene3D" id="3.30.1360.120">
    <property type="entry name" value="Probable tRNA modification gtpase trme, domain 1"/>
    <property type="match status" value="1"/>
</dbReference>
<dbReference type="InterPro" id="IPR025867">
    <property type="entry name" value="MnmE_helical"/>
</dbReference>
<dbReference type="PANTHER" id="PTHR42714">
    <property type="entry name" value="TRNA MODIFICATION GTPASE GTPBP3"/>
    <property type="match status" value="1"/>
</dbReference>
<dbReference type="Gene3D" id="1.20.120.430">
    <property type="entry name" value="tRNA modification GTPase MnmE domain 2"/>
    <property type="match status" value="1"/>
</dbReference>
<dbReference type="CDD" id="cd04164">
    <property type="entry name" value="trmE"/>
    <property type="match status" value="1"/>
</dbReference>
<feature type="binding site" evidence="7">
    <location>
        <position position="21"/>
    </location>
    <ligand>
        <name>(6S)-5-formyl-5,6,7,8-tetrahydrofolate</name>
        <dbReference type="ChEBI" id="CHEBI:57457"/>
    </ligand>
</feature>
<keyword evidence="5 7" id="KW-0630">Potassium</keyword>
<comment type="cofactor">
    <cofactor evidence="7">
        <name>K(+)</name>
        <dbReference type="ChEBI" id="CHEBI:29103"/>
    </cofactor>
    <text evidence="7">Binds 1 potassium ion per subunit.</text>
</comment>
<dbReference type="InterPro" id="IPR005225">
    <property type="entry name" value="Small_GTP-bd"/>
</dbReference>
<dbReference type="EMBL" id="JADZGI010000001">
    <property type="protein sequence ID" value="MBH0111464.1"/>
    <property type="molecule type" value="Genomic_DNA"/>
</dbReference>
<dbReference type="InterPro" id="IPR027266">
    <property type="entry name" value="TrmE/GcvT-like"/>
</dbReference>
<comment type="subcellular location">
    <subcellularLocation>
        <location evidence="7">Cytoplasm</location>
    </subcellularLocation>
</comment>
<name>A0A931H9J8_9SPHN</name>
<keyword evidence="7" id="KW-0479">Metal-binding</keyword>
<feature type="binding site" evidence="7">
    <location>
        <position position="255"/>
    </location>
    <ligand>
        <name>Mg(2+)</name>
        <dbReference type="ChEBI" id="CHEBI:18420"/>
    </ligand>
</feature>
<dbReference type="InterPro" id="IPR004520">
    <property type="entry name" value="GTPase_MnmE"/>
</dbReference>
<comment type="subunit">
    <text evidence="7">Homodimer. Heterotetramer of two MnmE and two MnmG subunits.</text>
</comment>
<dbReference type="Pfam" id="PF12631">
    <property type="entry name" value="MnmE_helical"/>
    <property type="match status" value="1"/>
</dbReference>
<evidence type="ECO:0000313" key="10">
    <source>
        <dbReference type="Proteomes" id="UP000617634"/>
    </source>
</evidence>
<evidence type="ECO:0000256" key="7">
    <source>
        <dbReference type="HAMAP-Rule" id="MF_00379"/>
    </source>
</evidence>
<organism evidence="9 10">
    <name type="scientific">Novosphingobium aureum</name>
    <dbReference type="NCBI Taxonomy" id="2792964"/>
    <lineage>
        <taxon>Bacteria</taxon>
        <taxon>Pseudomonadati</taxon>
        <taxon>Pseudomonadota</taxon>
        <taxon>Alphaproteobacteria</taxon>
        <taxon>Sphingomonadales</taxon>
        <taxon>Sphingomonadaceae</taxon>
        <taxon>Novosphingobium</taxon>
    </lineage>
</organism>
<evidence type="ECO:0000256" key="3">
    <source>
        <dbReference type="ARBA" id="ARBA00022741"/>
    </source>
</evidence>
<gene>
    <name evidence="7 9" type="primary">mnmE</name>
    <name evidence="7" type="synonym">trmE</name>
    <name evidence="9" type="ORF">I5E68_00680</name>
</gene>
<evidence type="ECO:0000313" key="9">
    <source>
        <dbReference type="EMBL" id="MBH0111464.1"/>
    </source>
</evidence>
<dbReference type="HAMAP" id="MF_00379">
    <property type="entry name" value="GTPase_MnmE"/>
    <property type="match status" value="1"/>
</dbReference>
<dbReference type="Proteomes" id="UP000617634">
    <property type="component" value="Unassembled WGS sequence"/>
</dbReference>
<feature type="binding site" evidence="7">
    <location>
        <position position="80"/>
    </location>
    <ligand>
        <name>(6S)-5-formyl-5,6,7,8-tetrahydrofolate</name>
        <dbReference type="ChEBI" id="CHEBI:57457"/>
    </ligand>
</feature>
<keyword evidence="7" id="KW-0460">Magnesium</keyword>
<dbReference type="PROSITE" id="PS51709">
    <property type="entry name" value="G_TRME"/>
    <property type="match status" value="1"/>
</dbReference>
<accession>A0A931H9J8</accession>
<dbReference type="PANTHER" id="PTHR42714:SF2">
    <property type="entry name" value="TRNA MODIFICATION GTPASE GTPBP3, MITOCHONDRIAL"/>
    <property type="match status" value="1"/>
</dbReference>
<dbReference type="GO" id="GO:0005737">
    <property type="term" value="C:cytoplasm"/>
    <property type="evidence" value="ECO:0007669"/>
    <property type="project" value="UniProtKB-SubCell"/>
</dbReference>
<comment type="caution">
    <text evidence="9">The sequence shown here is derived from an EMBL/GenBank/DDBJ whole genome shotgun (WGS) entry which is preliminary data.</text>
</comment>
<keyword evidence="10" id="KW-1185">Reference proteome</keyword>
<dbReference type="InterPro" id="IPR027417">
    <property type="entry name" value="P-loop_NTPase"/>
</dbReference>
<comment type="similarity">
    <text evidence="1 7">Belongs to the TRAFAC class TrmE-Era-EngA-EngB-Septin-like GTPase superfamily. TrmE GTPase family.</text>
</comment>
<dbReference type="InterPro" id="IPR006073">
    <property type="entry name" value="GTP-bd"/>
</dbReference>
<comment type="function">
    <text evidence="7">Exhibits a very high intrinsic GTPase hydrolysis rate. Involved in the addition of a carboxymethylaminomethyl (cmnm) group at the wobble position (U34) of certain tRNAs, forming tRNA-cmnm(5)s(2)U34.</text>
</comment>
<dbReference type="InterPro" id="IPR027368">
    <property type="entry name" value="MnmE_dom2"/>
</dbReference>
<dbReference type="Pfam" id="PF01926">
    <property type="entry name" value="MMR_HSR1"/>
    <property type="match status" value="1"/>
</dbReference>
<dbReference type="CDD" id="cd14858">
    <property type="entry name" value="TrmE_N"/>
    <property type="match status" value="1"/>
</dbReference>
<dbReference type="Gene3D" id="3.40.50.300">
    <property type="entry name" value="P-loop containing nucleotide triphosphate hydrolases"/>
    <property type="match status" value="1"/>
</dbReference>
<keyword evidence="2 7" id="KW-0819">tRNA processing</keyword>
<dbReference type="GO" id="GO:0030488">
    <property type="term" value="P:tRNA methylation"/>
    <property type="evidence" value="ECO:0007669"/>
    <property type="project" value="TreeGrafter"/>
</dbReference>
<dbReference type="RefSeq" id="WP_197159837.1">
    <property type="nucleotide sequence ID" value="NZ_JADZGI010000001.1"/>
</dbReference>
<keyword evidence="7" id="KW-0963">Cytoplasm</keyword>
<dbReference type="SUPFAM" id="SSF116878">
    <property type="entry name" value="TrmE connector domain"/>
    <property type="match status" value="1"/>
</dbReference>